<dbReference type="AlphaFoldDB" id="A0A562N7L4"/>
<proteinExistence type="predicted"/>
<keyword evidence="1" id="KW-0175">Coiled coil</keyword>
<organism evidence="2 3">
    <name type="scientific">Paracoccus sulfuroxidans</name>
    <dbReference type="NCBI Taxonomy" id="384678"/>
    <lineage>
        <taxon>Bacteria</taxon>
        <taxon>Pseudomonadati</taxon>
        <taxon>Pseudomonadota</taxon>
        <taxon>Alphaproteobacteria</taxon>
        <taxon>Rhodobacterales</taxon>
        <taxon>Paracoccaceae</taxon>
        <taxon>Paracoccus</taxon>
    </lineage>
</organism>
<feature type="coiled-coil region" evidence="1">
    <location>
        <begin position="76"/>
        <end position="212"/>
    </location>
</feature>
<name>A0A562N7L4_9RHOB</name>
<evidence type="ECO:0000313" key="2">
    <source>
        <dbReference type="EMBL" id="TWI28169.1"/>
    </source>
</evidence>
<protein>
    <submittedName>
        <fullName evidence="2">Uncharacterized protein</fullName>
    </submittedName>
</protein>
<sequence length="851" mass="97617">MRAHDALKRLVIDPHSESAMAVLDIIRRDFDAAELPLSDMANGDAVRINLLQEEIARAQYESCNWQEREQAARQRIEGQDTQIGELNTELRRLEADQQVLTQSLNDAREREQAATQRIEGQDTQIGELNAELRRLETDQQVLTQSLNDAREREQAATQRIEGQDTQIGELNTELRRLETDQQVLTQSLNDAREREQAAKQQIEEQLSQILEMTLSLTDAQEMLGWHERKLAEMNELLHNRNLDYDKLQLISQLRVDQIYKTRSWRVTAPMRQVSTKLRNIRIAVNTFQSASRNLGGPLAAASATTRILVKEGPRGIGRRLSRHRYIAHLDAQGVNKSSAHQCYIAATPHVMSLAQLMARVLREEGFLVSVGTDLDGADGATHVFVICPQMFDNIPEHYIAVQMEQSVSSRWFTEAYFDSLNRARAIIDYSMTNLDYLGRHDLPLYKLHYIPLDVDRNLLPSDEAPRQGILFYGDDKCPRRQRILSAVADAYPQLRIVNNLFGEEIDQELKRAAVVLNVHYYEGSLLETTRIYQALSHGTPVVSEVSADQDEHAVLHGIVEFAPVDDTDRIIELLRPYIDNDIHAIAQRERIRSFTARDDNRFEMFFRRFLLAQNMVGYDVMSTRAPNYPISVPEPAHLCLSLPETPRRRALFAGQMQPGFTIWDGLKATPGWIGAAMSYRHMFKRIVASGTQRAIICEDDVLFPTDYNQRMAVVERYLEHHEWDLFSGFIADAHDDIVVSAVVDFEGVRFVHVNRAVSMVFNIYNRGIMEYLAEWDPTDKDVDRNTIDRYLERREDTKVILTLPFLVGHRPDTTSTIWGFDNTQYDAVIEKSELLLTEKVEEFLRKTRSGS</sequence>
<dbReference type="EMBL" id="VLKU01000016">
    <property type="protein sequence ID" value="TWI28169.1"/>
    <property type="molecule type" value="Genomic_DNA"/>
</dbReference>
<evidence type="ECO:0000313" key="3">
    <source>
        <dbReference type="Proteomes" id="UP000316225"/>
    </source>
</evidence>
<evidence type="ECO:0000256" key="1">
    <source>
        <dbReference type="SAM" id="Coils"/>
    </source>
</evidence>
<comment type="caution">
    <text evidence="2">The sequence shown here is derived from an EMBL/GenBank/DDBJ whole genome shotgun (WGS) entry which is preliminary data.</text>
</comment>
<accession>A0A562N7L4</accession>
<keyword evidence="3" id="KW-1185">Reference proteome</keyword>
<dbReference type="SUPFAM" id="SSF57997">
    <property type="entry name" value="Tropomyosin"/>
    <property type="match status" value="1"/>
</dbReference>
<dbReference type="Proteomes" id="UP000316225">
    <property type="component" value="Unassembled WGS sequence"/>
</dbReference>
<gene>
    <name evidence="2" type="ORF">IQ24_03786</name>
</gene>
<reference evidence="2 3" key="1">
    <citation type="journal article" date="2015" name="Stand. Genomic Sci.">
        <title>Genomic Encyclopedia of Bacterial and Archaeal Type Strains, Phase III: the genomes of soil and plant-associated and newly described type strains.</title>
        <authorList>
            <person name="Whitman W.B."/>
            <person name="Woyke T."/>
            <person name="Klenk H.P."/>
            <person name="Zhou Y."/>
            <person name="Lilburn T.G."/>
            <person name="Beck B.J."/>
            <person name="De Vos P."/>
            <person name="Vandamme P."/>
            <person name="Eisen J.A."/>
            <person name="Garrity G."/>
            <person name="Hugenholtz P."/>
            <person name="Kyrpides N.C."/>
        </authorList>
    </citation>
    <scope>NUCLEOTIDE SEQUENCE [LARGE SCALE GENOMIC DNA]</scope>
    <source>
        <strain evidence="2 3">CGMCC 1.5364</strain>
    </source>
</reference>